<keyword evidence="5 6" id="KW-0472">Membrane</keyword>
<dbReference type="Proteomes" id="UP000254502">
    <property type="component" value="Unassembled WGS sequence"/>
</dbReference>
<evidence type="ECO:0000256" key="5">
    <source>
        <dbReference type="ARBA" id="ARBA00023136"/>
    </source>
</evidence>
<gene>
    <name evidence="7" type="primary">yoaE</name>
    <name evidence="7" type="ORF">NCTC5664_02621</name>
</gene>
<keyword evidence="4 6" id="KW-1133">Transmembrane helix</keyword>
<reference evidence="7 8" key="1">
    <citation type="submission" date="2018-06" db="EMBL/GenBank/DDBJ databases">
        <authorList>
            <consortium name="Pathogen Informatics"/>
            <person name="Doyle S."/>
        </authorList>
    </citation>
    <scope>NUCLEOTIDE SEQUENCE [LARGE SCALE GENOMIC DNA]</scope>
    <source>
        <strain evidence="7 8">NCTC5664</strain>
    </source>
</reference>
<evidence type="ECO:0000256" key="3">
    <source>
        <dbReference type="ARBA" id="ARBA00022692"/>
    </source>
</evidence>
<feature type="transmembrane region" description="Helical" evidence="6">
    <location>
        <begin position="73"/>
        <end position="89"/>
    </location>
</feature>
<organism evidence="7 8">
    <name type="scientific">Staphylococcus aureus</name>
    <dbReference type="NCBI Taxonomy" id="1280"/>
    <lineage>
        <taxon>Bacteria</taxon>
        <taxon>Bacillati</taxon>
        <taxon>Bacillota</taxon>
        <taxon>Bacilli</taxon>
        <taxon>Bacillales</taxon>
        <taxon>Staphylococcaceae</taxon>
        <taxon>Staphylococcus</taxon>
    </lineage>
</organism>
<dbReference type="PANTHER" id="PTHR30238:SF4">
    <property type="entry name" value="SLL1022 PROTEIN"/>
    <property type="match status" value="1"/>
</dbReference>
<evidence type="ECO:0000256" key="1">
    <source>
        <dbReference type="ARBA" id="ARBA00004141"/>
    </source>
</evidence>
<feature type="transmembrane region" description="Helical" evidence="6">
    <location>
        <begin position="48"/>
        <end position="67"/>
    </location>
</feature>
<evidence type="ECO:0000313" key="7">
    <source>
        <dbReference type="EMBL" id="SUK84440.1"/>
    </source>
</evidence>
<dbReference type="EMBL" id="UHAQ01000003">
    <property type="protein sequence ID" value="SUK84440.1"/>
    <property type="molecule type" value="Genomic_DNA"/>
</dbReference>
<dbReference type="SUPFAM" id="SSF103473">
    <property type="entry name" value="MFS general substrate transporter"/>
    <property type="match status" value="1"/>
</dbReference>
<feature type="transmembrane region" description="Helical" evidence="6">
    <location>
        <begin position="12"/>
        <end position="36"/>
    </location>
</feature>
<evidence type="ECO:0000256" key="6">
    <source>
        <dbReference type="SAM" id="Phobius"/>
    </source>
</evidence>
<comment type="similarity">
    <text evidence="2">Belongs to the TerC family.</text>
</comment>
<dbReference type="GO" id="GO:0016020">
    <property type="term" value="C:membrane"/>
    <property type="evidence" value="ECO:0007669"/>
    <property type="project" value="UniProtKB-SubCell"/>
</dbReference>
<dbReference type="InterPro" id="IPR005496">
    <property type="entry name" value="Integral_membrane_TerC"/>
</dbReference>
<dbReference type="AlphaFoldDB" id="A0A380E105"/>
<proteinExistence type="inferred from homology"/>
<evidence type="ECO:0000313" key="8">
    <source>
        <dbReference type="Proteomes" id="UP000254502"/>
    </source>
</evidence>
<dbReference type="Pfam" id="PF03741">
    <property type="entry name" value="TerC"/>
    <property type="match status" value="1"/>
</dbReference>
<evidence type="ECO:0000256" key="4">
    <source>
        <dbReference type="ARBA" id="ARBA00022989"/>
    </source>
</evidence>
<dbReference type="PANTHER" id="PTHR30238">
    <property type="entry name" value="MEMBRANE BOUND PREDICTED REDOX MODULATOR"/>
    <property type="match status" value="1"/>
</dbReference>
<keyword evidence="3 6" id="KW-0812">Transmembrane</keyword>
<sequence length="192" mass="21376">MLMDPSLILPYLWVLVVLVFLEGLLAADNAIVMAVMVKHLPPEQRKKALFYGLLGAFVFRFLALFLISIIANFWFIQAAGAVYLIYMSIKNLWQFFKHPEIESPEAGDDHHYDESGEEIKASNKSFWGTVLKIEFADIAFAIDSMLAALAIAVTLPKVGIHFGGMDLGQFVVMFLGGNDWCYSNALCSNMGS</sequence>
<evidence type="ECO:0000256" key="2">
    <source>
        <dbReference type="ARBA" id="ARBA00007511"/>
    </source>
</evidence>
<comment type="subcellular location">
    <subcellularLocation>
        <location evidence="1">Membrane</location>
        <topology evidence="1">Multi-pass membrane protein</topology>
    </subcellularLocation>
</comment>
<dbReference type="Gene3D" id="1.20.1250.20">
    <property type="entry name" value="MFS general substrate transporter like domains"/>
    <property type="match status" value="1"/>
</dbReference>
<name>A0A380E105_STAAU</name>
<accession>A0A380E105</accession>
<dbReference type="InterPro" id="IPR036259">
    <property type="entry name" value="MFS_trans_sf"/>
</dbReference>
<protein>
    <submittedName>
        <fullName evidence="7">Tellurite resistance protein</fullName>
    </submittedName>
</protein>
<dbReference type="NCBIfam" id="TIGR03716">
    <property type="entry name" value="R_switched_YkoY"/>
    <property type="match status" value="1"/>
</dbReference>
<dbReference type="InterPro" id="IPR022493">
    <property type="entry name" value="CHP03716_TM_YkoY"/>
</dbReference>